<evidence type="ECO:0000313" key="1">
    <source>
        <dbReference type="EMBL" id="KRL01066.1"/>
    </source>
</evidence>
<gene>
    <name evidence="1" type="ORF">FC20_GL000920</name>
</gene>
<name>A0A0R1M8J9_9LACO</name>
<dbReference type="EMBL" id="AZDU01000029">
    <property type="protein sequence ID" value="KRL01066.1"/>
    <property type="molecule type" value="Genomic_DNA"/>
</dbReference>
<accession>A0A0R1M8J9</accession>
<organism evidence="1 2">
    <name type="scientific">Lactobacillus equicursoris DSM 19284 = JCM 14600 = CIP 110162</name>
    <dbReference type="NCBI Taxonomy" id="1293597"/>
    <lineage>
        <taxon>Bacteria</taxon>
        <taxon>Bacillati</taxon>
        <taxon>Bacillota</taxon>
        <taxon>Bacilli</taxon>
        <taxon>Lactobacillales</taxon>
        <taxon>Lactobacillaceae</taxon>
        <taxon>Lactobacillus</taxon>
    </lineage>
</organism>
<dbReference type="AlphaFoldDB" id="A0A0R1M8J9"/>
<comment type="caution">
    <text evidence="1">The sequence shown here is derived from an EMBL/GenBank/DDBJ whole genome shotgun (WGS) entry which is preliminary data.</text>
</comment>
<dbReference type="Proteomes" id="UP000051074">
    <property type="component" value="Unassembled WGS sequence"/>
</dbReference>
<dbReference type="STRING" id="1293597.FC20_GL000920"/>
<dbReference type="InterPro" id="IPR012674">
    <property type="entry name" value="Calycin"/>
</dbReference>
<evidence type="ECO:0000313" key="2">
    <source>
        <dbReference type="Proteomes" id="UP000051074"/>
    </source>
</evidence>
<dbReference type="InterPro" id="IPR015231">
    <property type="entry name" value="DUF1934"/>
</dbReference>
<dbReference type="Gene3D" id="2.40.128.20">
    <property type="match status" value="1"/>
</dbReference>
<protein>
    <recommendedName>
        <fullName evidence="3">DUF1934 domain-containing protein</fullName>
    </recommendedName>
</protein>
<sequence>MKGVRSEKMNKVKISLTSKITQAGETETIRQEAEGEYSDDGRNKRIFYETENVPVKMLVKEQELLIRRGTDHANFSQMQFVLGEKGTCKYVVEGRQLDLMSETKRLELKEIADGQQLEVEYDLFSGVDLIGSYAVSLIFV</sequence>
<dbReference type="eggNOG" id="ENOG5030A35">
    <property type="taxonomic scope" value="Bacteria"/>
</dbReference>
<reference evidence="1 2" key="1">
    <citation type="journal article" date="2015" name="Genome Announc.">
        <title>Expanding the biotechnology potential of lactobacilli through comparative genomics of 213 strains and associated genera.</title>
        <authorList>
            <person name="Sun Z."/>
            <person name="Harris H.M."/>
            <person name="McCann A."/>
            <person name="Guo C."/>
            <person name="Argimon S."/>
            <person name="Zhang W."/>
            <person name="Yang X."/>
            <person name="Jeffery I.B."/>
            <person name="Cooney J.C."/>
            <person name="Kagawa T.F."/>
            <person name="Liu W."/>
            <person name="Song Y."/>
            <person name="Salvetti E."/>
            <person name="Wrobel A."/>
            <person name="Rasinkangas P."/>
            <person name="Parkhill J."/>
            <person name="Rea M.C."/>
            <person name="O'Sullivan O."/>
            <person name="Ritari J."/>
            <person name="Douillard F.P."/>
            <person name="Paul Ross R."/>
            <person name="Yang R."/>
            <person name="Briner A.E."/>
            <person name="Felis G.E."/>
            <person name="de Vos W.M."/>
            <person name="Barrangou R."/>
            <person name="Klaenhammer T.R."/>
            <person name="Caufield P.W."/>
            <person name="Cui Y."/>
            <person name="Zhang H."/>
            <person name="O'Toole P.W."/>
        </authorList>
    </citation>
    <scope>NUCLEOTIDE SEQUENCE [LARGE SCALE GENOMIC DNA]</scope>
    <source>
        <strain evidence="1 2">DSM 19284</strain>
    </source>
</reference>
<dbReference type="SUPFAM" id="SSF50814">
    <property type="entry name" value="Lipocalins"/>
    <property type="match status" value="1"/>
</dbReference>
<dbReference type="Pfam" id="PF09148">
    <property type="entry name" value="DUF1934"/>
    <property type="match status" value="1"/>
</dbReference>
<proteinExistence type="predicted"/>
<keyword evidence="2" id="KW-1185">Reference proteome</keyword>
<dbReference type="PATRIC" id="fig|1293597.4.peg.993"/>
<evidence type="ECO:0008006" key="3">
    <source>
        <dbReference type="Google" id="ProtNLM"/>
    </source>
</evidence>